<dbReference type="PANTHER" id="PTHR11575">
    <property type="entry name" value="5'-NUCLEOTIDASE-RELATED"/>
    <property type="match status" value="1"/>
</dbReference>
<comment type="caution">
    <text evidence="3">The sequence shown here is derived from an EMBL/GenBank/DDBJ whole genome shotgun (WGS) entry which is preliminary data.</text>
</comment>
<keyword evidence="4" id="KW-1185">Reference proteome</keyword>
<reference evidence="3" key="1">
    <citation type="journal article" date="2014" name="Int. J. Syst. Evol. Microbiol.">
        <title>Complete genome sequence of Corynebacterium casei LMG S-19264T (=DSM 44701T), isolated from a smear-ripened cheese.</title>
        <authorList>
            <consortium name="US DOE Joint Genome Institute (JGI-PGF)"/>
            <person name="Walter F."/>
            <person name="Albersmeier A."/>
            <person name="Kalinowski J."/>
            <person name="Ruckert C."/>
        </authorList>
    </citation>
    <scope>NUCLEOTIDE SEQUENCE</scope>
    <source>
        <strain evidence="3">CGMCC 4.5737</strain>
    </source>
</reference>
<dbReference type="GO" id="GO:0030288">
    <property type="term" value="C:outer membrane-bounded periplasmic space"/>
    <property type="evidence" value="ECO:0007669"/>
    <property type="project" value="TreeGrafter"/>
</dbReference>
<reference evidence="3" key="2">
    <citation type="submission" date="2020-09" db="EMBL/GenBank/DDBJ databases">
        <authorList>
            <person name="Sun Q."/>
            <person name="Zhou Y."/>
        </authorList>
    </citation>
    <scope>NUCLEOTIDE SEQUENCE</scope>
    <source>
        <strain evidence="3">CGMCC 4.5737</strain>
    </source>
</reference>
<gene>
    <name evidence="3" type="ORF">GCM10012275_31880</name>
</gene>
<evidence type="ECO:0000313" key="4">
    <source>
        <dbReference type="Proteomes" id="UP000637578"/>
    </source>
</evidence>
<evidence type="ECO:0000256" key="1">
    <source>
        <dbReference type="SAM" id="MobiDB-lite"/>
    </source>
</evidence>
<dbReference type="GO" id="GO:0008768">
    <property type="term" value="F:UDP-sugar diphosphatase activity"/>
    <property type="evidence" value="ECO:0007669"/>
    <property type="project" value="TreeGrafter"/>
</dbReference>
<name>A0A8J3FVI9_9PSEU</name>
<protein>
    <recommendedName>
        <fullName evidence="5">5'-nucleotidase</fullName>
    </recommendedName>
</protein>
<dbReference type="GO" id="GO:0009166">
    <property type="term" value="P:nucleotide catabolic process"/>
    <property type="evidence" value="ECO:0007669"/>
    <property type="project" value="InterPro"/>
</dbReference>
<feature type="compositionally biased region" description="Polar residues" evidence="1">
    <location>
        <begin position="139"/>
        <end position="159"/>
    </location>
</feature>
<evidence type="ECO:0000256" key="2">
    <source>
        <dbReference type="SAM" id="SignalP"/>
    </source>
</evidence>
<proteinExistence type="predicted"/>
<dbReference type="Gene3D" id="3.60.21.10">
    <property type="match status" value="1"/>
</dbReference>
<feature type="chain" id="PRO_5035228950" description="5'-nucleotidase" evidence="2">
    <location>
        <begin position="29"/>
        <end position="172"/>
    </location>
</feature>
<sequence>MTISSRLLRRASALVTALALLVAPAAAAGPGHDPGTTEIRLIGFNDFHGNLEPPAGSSGRVRLSDGTAVEAGGAAYLATHVRELRAQTPNSLLLSAGDNIGASPLASALFHDEPTIELFNQIGVDASAVGNHELDEGTASCSESSSAAVTRSTGASSAIPTGARSGRTSRPT</sequence>
<dbReference type="GO" id="GO:0008253">
    <property type="term" value="F:5'-nucleotidase activity"/>
    <property type="evidence" value="ECO:0007669"/>
    <property type="project" value="TreeGrafter"/>
</dbReference>
<organism evidence="3 4">
    <name type="scientific">Longimycelium tulufanense</name>
    <dbReference type="NCBI Taxonomy" id="907463"/>
    <lineage>
        <taxon>Bacteria</taxon>
        <taxon>Bacillati</taxon>
        <taxon>Actinomycetota</taxon>
        <taxon>Actinomycetes</taxon>
        <taxon>Pseudonocardiales</taxon>
        <taxon>Pseudonocardiaceae</taxon>
        <taxon>Longimycelium</taxon>
    </lineage>
</organism>
<feature type="signal peptide" evidence="2">
    <location>
        <begin position="1"/>
        <end position="28"/>
    </location>
</feature>
<accession>A0A8J3FVI9</accession>
<dbReference type="PANTHER" id="PTHR11575:SF24">
    <property type="entry name" value="5'-NUCLEOTIDASE"/>
    <property type="match status" value="1"/>
</dbReference>
<feature type="region of interest" description="Disordered" evidence="1">
    <location>
        <begin position="135"/>
        <end position="172"/>
    </location>
</feature>
<evidence type="ECO:0008006" key="5">
    <source>
        <dbReference type="Google" id="ProtNLM"/>
    </source>
</evidence>
<dbReference type="Proteomes" id="UP000637578">
    <property type="component" value="Unassembled WGS sequence"/>
</dbReference>
<dbReference type="SUPFAM" id="SSF56300">
    <property type="entry name" value="Metallo-dependent phosphatases"/>
    <property type="match status" value="1"/>
</dbReference>
<dbReference type="InterPro" id="IPR029052">
    <property type="entry name" value="Metallo-depent_PP-like"/>
</dbReference>
<evidence type="ECO:0000313" key="3">
    <source>
        <dbReference type="EMBL" id="GGM58305.1"/>
    </source>
</evidence>
<dbReference type="InterPro" id="IPR006179">
    <property type="entry name" value="5_nucleotidase/apyrase"/>
</dbReference>
<dbReference type="EMBL" id="BMMK01000013">
    <property type="protein sequence ID" value="GGM58305.1"/>
    <property type="molecule type" value="Genomic_DNA"/>
</dbReference>
<keyword evidence="2" id="KW-0732">Signal</keyword>
<dbReference type="AlphaFoldDB" id="A0A8J3FVI9"/>